<accession>A0ABN2VQA7</accession>
<evidence type="ECO:0000313" key="3">
    <source>
        <dbReference type="Proteomes" id="UP001500751"/>
    </source>
</evidence>
<keyword evidence="3" id="KW-1185">Reference proteome</keyword>
<evidence type="ECO:0000256" key="1">
    <source>
        <dbReference type="SAM" id="MobiDB-lite"/>
    </source>
</evidence>
<comment type="caution">
    <text evidence="2">The sequence shown here is derived from an EMBL/GenBank/DDBJ whole genome shotgun (WGS) entry which is preliminary data.</text>
</comment>
<gene>
    <name evidence="2" type="ORF">GCM10009839_90370</name>
</gene>
<evidence type="ECO:0000313" key="2">
    <source>
        <dbReference type="EMBL" id="GAA2064750.1"/>
    </source>
</evidence>
<feature type="region of interest" description="Disordered" evidence="1">
    <location>
        <begin position="542"/>
        <end position="583"/>
    </location>
</feature>
<feature type="compositionally biased region" description="Pro residues" evidence="1">
    <location>
        <begin position="564"/>
        <end position="573"/>
    </location>
</feature>
<proteinExistence type="predicted"/>
<name>A0ABN2VQA7_9ACTN</name>
<organism evidence="2 3">
    <name type="scientific">Catenulispora yoronensis</name>
    <dbReference type="NCBI Taxonomy" id="450799"/>
    <lineage>
        <taxon>Bacteria</taxon>
        <taxon>Bacillati</taxon>
        <taxon>Actinomycetota</taxon>
        <taxon>Actinomycetes</taxon>
        <taxon>Catenulisporales</taxon>
        <taxon>Catenulisporaceae</taxon>
        <taxon>Catenulispora</taxon>
    </lineage>
</organism>
<sequence>MEPPVSPAWATHSSTVRDAAALDPAPGPARVLRLLDAARPADVADVLGALTPEALAEAVASIPLPLAPAVIAAMLGAPPSPARDELACRLVQQPESVPIRTRALPEFLRAMEDAAADDYRDVSVSRLRLLALEALRAGTLTAEQVLEHARPAVLAVTLGVCTPEEYVWPGARRATGDVRVLLRDGLAAALGEDDDRWSAVIEASGSFDGTFAELLLEAGQANHADQTSPHTHEPPGGFRRFFCSPRTHHNPLNLLLGLAPRAVAERYLNTLHDAPAASGPLRAEPSSPAQHRWGWMLTNGPLTRPLVDHVLAHGVVGQRRWLARNELLPDSALEHIGSGYAQEVLLRKVAPPRFRRRAFSAFEHDPQLVRTWAQNLAGERRDQLLDLVWELTDDAVTLRQTVAAITGRVDEPALLCAYGALAFAAGPEPVWALELQRVGSLEQALPEVRASLLTGTADPLIEAARQVPRRHWLDTVADEDHRYQALRSDAELDRTGHFPREALVAAHLDGRPDRWREVARRLAAGTAAPVEAVIRDVVARDSQTAPLRPPTPSLEPSPEHLPEPSAPPVPTPAAAPLEPADLGRNHIGPALVCRTVRAPLRGHSKIR</sequence>
<dbReference type="Proteomes" id="UP001500751">
    <property type="component" value="Unassembled WGS sequence"/>
</dbReference>
<dbReference type="EMBL" id="BAAAQN010000098">
    <property type="protein sequence ID" value="GAA2064750.1"/>
    <property type="molecule type" value="Genomic_DNA"/>
</dbReference>
<dbReference type="RefSeq" id="WP_344671938.1">
    <property type="nucleotide sequence ID" value="NZ_BAAAQN010000098.1"/>
</dbReference>
<protein>
    <submittedName>
        <fullName evidence="2">Uncharacterized protein</fullName>
    </submittedName>
</protein>
<reference evidence="2 3" key="1">
    <citation type="journal article" date="2019" name="Int. J. Syst. Evol. Microbiol.">
        <title>The Global Catalogue of Microorganisms (GCM) 10K type strain sequencing project: providing services to taxonomists for standard genome sequencing and annotation.</title>
        <authorList>
            <consortium name="The Broad Institute Genomics Platform"/>
            <consortium name="The Broad Institute Genome Sequencing Center for Infectious Disease"/>
            <person name="Wu L."/>
            <person name="Ma J."/>
        </authorList>
    </citation>
    <scope>NUCLEOTIDE SEQUENCE [LARGE SCALE GENOMIC DNA]</scope>
    <source>
        <strain evidence="2 3">JCM 16014</strain>
    </source>
</reference>